<dbReference type="PANTHER" id="PTHR34386:SF1">
    <property type="entry name" value="GLUTAREDOXIN-LIKE PROTEIN NRDH"/>
    <property type="match status" value="1"/>
</dbReference>
<dbReference type="Gene3D" id="3.40.30.10">
    <property type="entry name" value="Glutaredoxin"/>
    <property type="match status" value="1"/>
</dbReference>
<dbReference type="InterPro" id="IPR002109">
    <property type="entry name" value="Glutaredoxin"/>
</dbReference>
<dbReference type="eggNOG" id="COG0695">
    <property type="taxonomic scope" value="Bacteria"/>
</dbReference>
<dbReference type="PROSITE" id="PS51354">
    <property type="entry name" value="GLUTAREDOXIN_2"/>
    <property type="match status" value="1"/>
</dbReference>
<dbReference type="STRING" id="1246995.AFR_41865"/>
<dbReference type="Pfam" id="PF00462">
    <property type="entry name" value="Glutaredoxin"/>
    <property type="match status" value="1"/>
</dbReference>
<dbReference type="GO" id="GO:0009055">
    <property type="term" value="F:electron transfer activity"/>
    <property type="evidence" value="ECO:0007669"/>
    <property type="project" value="TreeGrafter"/>
</dbReference>
<dbReference type="HOGENOM" id="CLU_151727_0_0_11"/>
<keyword evidence="1" id="KW-0732">Signal</keyword>
<dbReference type="SUPFAM" id="SSF52833">
    <property type="entry name" value="Thioredoxin-like"/>
    <property type="match status" value="1"/>
</dbReference>
<dbReference type="AlphaFoldDB" id="U5WCD1"/>
<dbReference type="Proteomes" id="UP000017746">
    <property type="component" value="Chromosome"/>
</dbReference>
<gene>
    <name evidence="3" type="ORF">AFR_41865</name>
</gene>
<feature type="chain" id="PRO_5004665928" evidence="1">
    <location>
        <begin position="24"/>
        <end position="102"/>
    </location>
</feature>
<dbReference type="GO" id="GO:0045454">
    <property type="term" value="P:cell redox homeostasis"/>
    <property type="evidence" value="ECO:0007669"/>
    <property type="project" value="TreeGrafter"/>
</dbReference>
<proteinExistence type="predicted"/>
<evidence type="ECO:0000256" key="1">
    <source>
        <dbReference type="SAM" id="SignalP"/>
    </source>
</evidence>
<dbReference type="InterPro" id="IPR051548">
    <property type="entry name" value="Grx-like_ET"/>
</dbReference>
<sequence>MIFVALAALASPLVFPRSTPAPADAPAIIYWRPGCPFCMRLRATLGRTGRKAHWIDIWSDPDAAAAVRAVANGNETVPTVILAGVPHVNPDPLWLRRELAAA</sequence>
<evidence type="ECO:0000259" key="2">
    <source>
        <dbReference type="Pfam" id="PF00462"/>
    </source>
</evidence>
<keyword evidence="4" id="KW-1185">Reference proteome</keyword>
<evidence type="ECO:0000313" key="4">
    <source>
        <dbReference type="Proteomes" id="UP000017746"/>
    </source>
</evidence>
<accession>U5WCD1</accession>
<dbReference type="PATRIC" id="fig|1246995.3.peg.8472"/>
<dbReference type="KEGG" id="afs:AFR_41865"/>
<reference evidence="3 4" key="1">
    <citation type="journal article" date="2014" name="J. Biotechnol.">
        <title>Complete genome sequence of the actinobacterium Actinoplanes friuliensis HAG 010964, producer of the lipopeptide antibiotic friulimycin.</title>
        <authorList>
            <person name="Ruckert C."/>
            <person name="Szczepanowski R."/>
            <person name="Albersmeier A."/>
            <person name="Goesmann A."/>
            <person name="Fischer N."/>
            <person name="Steinkamper A."/>
            <person name="Puhler A."/>
            <person name="Biener R."/>
            <person name="Schwartz D."/>
            <person name="Kalinowski J."/>
        </authorList>
    </citation>
    <scope>NUCLEOTIDE SEQUENCE [LARGE SCALE GENOMIC DNA]</scope>
    <source>
        <strain evidence="3 4">DSM 7358</strain>
    </source>
</reference>
<dbReference type="InterPro" id="IPR036249">
    <property type="entry name" value="Thioredoxin-like_sf"/>
</dbReference>
<evidence type="ECO:0000313" key="3">
    <source>
        <dbReference type="EMBL" id="AGZ46627.1"/>
    </source>
</evidence>
<name>U5WCD1_9ACTN</name>
<dbReference type="EMBL" id="CP006272">
    <property type="protein sequence ID" value="AGZ46627.1"/>
    <property type="molecule type" value="Genomic_DNA"/>
</dbReference>
<feature type="signal peptide" evidence="1">
    <location>
        <begin position="1"/>
        <end position="23"/>
    </location>
</feature>
<organism evidence="3 4">
    <name type="scientific">Actinoplanes friuliensis DSM 7358</name>
    <dbReference type="NCBI Taxonomy" id="1246995"/>
    <lineage>
        <taxon>Bacteria</taxon>
        <taxon>Bacillati</taxon>
        <taxon>Actinomycetota</taxon>
        <taxon>Actinomycetes</taxon>
        <taxon>Micromonosporales</taxon>
        <taxon>Micromonosporaceae</taxon>
        <taxon>Actinoplanes</taxon>
    </lineage>
</organism>
<feature type="domain" description="Glutaredoxin" evidence="2">
    <location>
        <begin position="28"/>
        <end position="84"/>
    </location>
</feature>
<dbReference type="PANTHER" id="PTHR34386">
    <property type="entry name" value="GLUTAREDOXIN"/>
    <property type="match status" value="1"/>
</dbReference>
<protein>
    <submittedName>
        <fullName evidence="3">Integral membrane protein</fullName>
    </submittedName>
</protein>